<evidence type="ECO:0008006" key="3">
    <source>
        <dbReference type="Google" id="ProtNLM"/>
    </source>
</evidence>
<evidence type="ECO:0000313" key="1">
    <source>
        <dbReference type="EMBL" id="MDQ0101700.1"/>
    </source>
</evidence>
<keyword evidence="2" id="KW-1185">Reference proteome</keyword>
<accession>A0ABT9TJV1</accession>
<dbReference type="EMBL" id="JAUSSW010000002">
    <property type="protein sequence ID" value="MDQ0101700.1"/>
    <property type="molecule type" value="Genomic_DNA"/>
</dbReference>
<proteinExistence type="predicted"/>
<reference evidence="1 2" key="1">
    <citation type="submission" date="2023-07" db="EMBL/GenBank/DDBJ databases">
        <title>Sorghum-associated microbial communities from plants grown in Nebraska, USA.</title>
        <authorList>
            <person name="Schachtman D."/>
        </authorList>
    </citation>
    <scope>NUCLEOTIDE SEQUENCE [LARGE SCALE GENOMIC DNA]</scope>
    <source>
        <strain evidence="1 2">CC523</strain>
    </source>
</reference>
<organism evidence="1 2">
    <name type="scientific">Paenarthrobacter nicotinovorans</name>
    <name type="common">Arthrobacter nicotinovorans</name>
    <dbReference type="NCBI Taxonomy" id="29320"/>
    <lineage>
        <taxon>Bacteria</taxon>
        <taxon>Bacillati</taxon>
        <taxon>Actinomycetota</taxon>
        <taxon>Actinomycetes</taxon>
        <taxon>Micrococcales</taxon>
        <taxon>Micrococcaceae</taxon>
        <taxon>Paenarthrobacter</taxon>
    </lineage>
</organism>
<gene>
    <name evidence="1" type="ORF">J2T10_001333</name>
</gene>
<name>A0ABT9TJV1_PAENI</name>
<dbReference type="Proteomes" id="UP001244563">
    <property type="component" value="Unassembled WGS sequence"/>
</dbReference>
<protein>
    <recommendedName>
        <fullName evidence="3">Lipoprotein</fullName>
    </recommendedName>
</protein>
<dbReference type="RefSeq" id="WP_156524744.1">
    <property type="nucleotide sequence ID" value="NZ_BDDW01000003.1"/>
</dbReference>
<evidence type="ECO:0000313" key="2">
    <source>
        <dbReference type="Proteomes" id="UP001244563"/>
    </source>
</evidence>
<dbReference type="PROSITE" id="PS51257">
    <property type="entry name" value="PROKAR_LIPOPROTEIN"/>
    <property type="match status" value="1"/>
</dbReference>
<sequence length="301" mass="32139">MRTRDGGLAAVFAVIVTIVALLGAACSAPPASPPDRGSDGSLPIVDRSDGAGARASLNEITGEVLLPMSSYWYSDRENLIVNTAVAFLIYDCVEDAGFGGAPRGGAGKALQDRSYGQWSRALAARNGFSSEIRKIPGVLDAQPERSPVTARQQEAETKCYNSVGRAGFPELLEGLAVDQSVQNRIVQTSLALTDRDPDYLSYRRAWEDCVAAKGLKLAGSDSWSFQGAASKEEEVRMALLDVECKDSSGGAQLPYDILAQYEAAQMKDHQAELNEVASQKAASVERAKQVLRDHGVADAKL</sequence>
<comment type="caution">
    <text evidence="1">The sequence shown here is derived from an EMBL/GenBank/DDBJ whole genome shotgun (WGS) entry which is preliminary data.</text>
</comment>